<dbReference type="PANTHER" id="PTHR11014">
    <property type="entry name" value="PEPTIDASE M20 FAMILY MEMBER"/>
    <property type="match status" value="1"/>
</dbReference>
<reference evidence="4" key="1">
    <citation type="journal article" date="2019" name="Int. J. Syst. Evol. Microbiol.">
        <title>The Global Catalogue of Microorganisms (GCM) 10K type strain sequencing project: providing services to taxonomists for standard genome sequencing and annotation.</title>
        <authorList>
            <consortium name="The Broad Institute Genomics Platform"/>
            <consortium name="The Broad Institute Genome Sequencing Center for Infectious Disease"/>
            <person name="Wu L."/>
            <person name="Ma J."/>
        </authorList>
    </citation>
    <scope>NUCLEOTIDE SEQUENCE [LARGE SCALE GENOMIC DNA]</scope>
    <source>
        <strain evidence="4">JCM 18424</strain>
    </source>
</reference>
<evidence type="ECO:0000313" key="4">
    <source>
        <dbReference type="Proteomes" id="UP001500631"/>
    </source>
</evidence>
<dbReference type="Proteomes" id="UP001500631">
    <property type="component" value="Unassembled WGS sequence"/>
</dbReference>
<comment type="caution">
    <text evidence="3">The sequence shown here is derived from an EMBL/GenBank/DDBJ whole genome shotgun (WGS) entry which is preliminary data.</text>
</comment>
<dbReference type="SUPFAM" id="SSF55031">
    <property type="entry name" value="Bacterial exopeptidase dimerisation domain"/>
    <property type="match status" value="1"/>
</dbReference>
<sequence length="395" mass="44056">MEIIHRDALKCYQTKLLEYRRYLHAHPELSFQEIETQKYIIEHMSQLKHAEIIQPVGTSVLVKFVTGKAGPKIGLRADIDALAILEERHELEFKSKNDGVMHACGHDIHTSMLMTACHYFDEHFDSLTGEVWAIFQHAEELLPGGAQELVKTGLFNELDFIYGQHIWSNLPMGTIDVKDGPASSNTDAYIIKIQGKGGHASQPENSIDPVIIGATIVQKLQTIVSRMISPQEAGVISNTYFSSGRESAINVIPDVCYLGGSVRSSSEEMRYLFKDTITKMVKSTCEDYGATCEIDYTLGYGVTFNNPEKTAFVRAIANKVEDAKIIADQCMLGGEDFSAFASIVPSTFVFVGGGNPDLDFNYPHHHPKFGIDEHSMMYGLQLLVNVVEQYPSYFK</sequence>
<dbReference type="InterPro" id="IPR011650">
    <property type="entry name" value="Peptidase_M20_dimer"/>
</dbReference>
<keyword evidence="1" id="KW-0378">Hydrolase</keyword>
<dbReference type="NCBIfam" id="TIGR01891">
    <property type="entry name" value="amidohydrolases"/>
    <property type="match status" value="1"/>
</dbReference>
<name>A0ABP9MYC7_9GAMM</name>
<keyword evidence="4" id="KW-1185">Reference proteome</keyword>
<dbReference type="Gene3D" id="3.40.630.10">
    <property type="entry name" value="Zn peptidases"/>
    <property type="match status" value="1"/>
</dbReference>
<dbReference type="RefSeq" id="WP_077926522.1">
    <property type="nucleotide sequence ID" value="NZ_BAABKE010000007.1"/>
</dbReference>
<proteinExistence type="predicted"/>
<evidence type="ECO:0000259" key="2">
    <source>
        <dbReference type="Pfam" id="PF07687"/>
    </source>
</evidence>
<gene>
    <name evidence="3" type="ORF">GCM10023338_19650</name>
</gene>
<organism evidence="3 4">
    <name type="scientific">Wohlfahrtiimonas larvae</name>
    <dbReference type="NCBI Taxonomy" id="1157986"/>
    <lineage>
        <taxon>Bacteria</taxon>
        <taxon>Pseudomonadati</taxon>
        <taxon>Pseudomonadota</taxon>
        <taxon>Gammaproteobacteria</taxon>
        <taxon>Cardiobacteriales</taxon>
        <taxon>Ignatzschineriaceae</taxon>
        <taxon>Wohlfahrtiimonas</taxon>
    </lineage>
</organism>
<evidence type="ECO:0000256" key="1">
    <source>
        <dbReference type="ARBA" id="ARBA00022801"/>
    </source>
</evidence>
<dbReference type="Pfam" id="PF01546">
    <property type="entry name" value="Peptidase_M20"/>
    <property type="match status" value="1"/>
</dbReference>
<dbReference type="EMBL" id="BAABKE010000007">
    <property type="protein sequence ID" value="GAA5102441.1"/>
    <property type="molecule type" value="Genomic_DNA"/>
</dbReference>
<evidence type="ECO:0000313" key="3">
    <source>
        <dbReference type="EMBL" id="GAA5102441.1"/>
    </source>
</evidence>
<dbReference type="SUPFAM" id="SSF53187">
    <property type="entry name" value="Zn-dependent exopeptidases"/>
    <property type="match status" value="1"/>
</dbReference>
<feature type="domain" description="Peptidase M20 dimerisation" evidence="2">
    <location>
        <begin position="188"/>
        <end position="287"/>
    </location>
</feature>
<protein>
    <submittedName>
        <fullName evidence="3">Amidohydrolase</fullName>
    </submittedName>
</protein>
<accession>A0ABP9MYC7</accession>
<dbReference type="PIRSF" id="PIRSF005962">
    <property type="entry name" value="Pept_M20D_amidohydro"/>
    <property type="match status" value="1"/>
</dbReference>
<dbReference type="InterPro" id="IPR036264">
    <property type="entry name" value="Bact_exopeptidase_dim_dom"/>
</dbReference>
<dbReference type="Gene3D" id="3.30.70.360">
    <property type="match status" value="1"/>
</dbReference>
<dbReference type="InterPro" id="IPR017439">
    <property type="entry name" value="Amidohydrolase"/>
</dbReference>
<dbReference type="Pfam" id="PF07687">
    <property type="entry name" value="M20_dimer"/>
    <property type="match status" value="1"/>
</dbReference>
<dbReference type="PANTHER" id="PTHR11014:SF63">
    <property type="entry name" value="METALLOPEPTIDASE, PUTATIVE (AFU_ORTHOLOGUE AFUA_6G09600)-RELATED"/>
    <property type="match status" value="1"/>
</dbReference>
<dbReference type="InterPro" id="IPR002933">
    <property type="entry name" value="Peptidase_M20"/>
</dbReference>